<dbReference type="RefSeq" id="WP_097777783.1">
    <property type="nucleotide sequence ID" value="NZ_CABMES010000003.1"/>
</dbReference>
<proteinExistence type="predicted"/>
<organism evidence="2 3">
    <name type="scientific">Faecalibacterium langellae</name>
    <dbReference type="NCBI Taxonomy" id="3435293"/>
    <lineage>
        <taxon>Bacteria</taxon>
        <taxon>Bacillati</taxon>
        <taxon>Bacillota</taxon>
        <taxon>Clostridia</taxon>
        <taxon>Eubacteriales</taxon>
        <taxon>Oscillospiraceae</taxon>
        <taxon>Faecalibacterium</taxon>
    </lineage>
</organism>
<keyword evidence="1" id="KW-0472">Membrane</keyword>
<name>A0A2A6Z992_9FIRM</name>
<dbReference type="PANTHER" id="PTHR31446:SF29">
    <property type="entry name" value="ACID PHOSPHATASE_VANADIUM-DEPENDENT HALOPEROXIDASE-RELATED PROTEIN"/>
    <property type="match status" value="1"/>
</dbReference>
<dbReference type="EMBL" id="NMTQ01000036">
    <property type="protein sequence ID" value="PDX57931.1"/>
    <property type="molecule type" value="Genomic_DNA"/>
</dbReference>
<dbReference type="Pfam" id="PF02681">
    <property type="entry name" value="DUF212"/>
    <property type="match status" value="1"/>
</dbReference>
<protein>
    <submittedName>
        <fullName evidence="2">Acid phosphatase</fullName>
    </submittedName>
</protein>
<reference evidence="2 3" key="1">
    <citation type="journal article" date="2017" name="Front. Microbiol.">
        <title>New Insights into the Diversity of the Genus Faecalibacterium.</title>
        <authorList>
            <person name="Benevides L."/>
            <person name="Burman S."/>
            <person name="Martin R."/>
            <person name="Robert V."/>
            <person name="Thomas M."/>
            <person name="Miquel S."/>
            <person name="Chain F."/>
            <person name="Sokol H."/>
            <person name="Bermudez-Humaran L.G."/>
            <person name="Morrison M."/>
            <person name="Langella P."/>
            <person name="Azevedo V.A."/>
            <person name="Chatel J.M."/>
            <person name="Soares S."/>
        </authorList>
    </citation>
    <scope>NUCLEOTIDE SEQUENCE [LARGE SCALE GENOMIC DNA]</scope>
    <source>
        <strain evidence="3">CNCM I-4540</strain>
    </source>
</reference>
<feature type="transmembrane region" description="Helical" evidence="1">
    <location>
        <begin position="12"/>
        <end position="35"/>
    </location>
</feature>
<keyword evidence="1" id="KW-1133">Transmembrane helix</keyword>
<accession>A0A2A6Z992</accession>
<feature type="transmembrane region" description="Helical" evidence="1">
    <location>
        <begin position="55"/>
        <end position="85"/>
    </location>
</feature>
<keyword evidence="1" id="KW-0812">Transmembrane</keyword>
<sequence>MQLIQNILSFNQILTVSLLGWFVAQVLKTIINFILLGKFQLERMWGDGGMPSAHSATVCAMVIATGRCVGVDSAIFAVASVVAIITMHDAMGVRHETGEQAKVLNQMIDQWIEVSEKNAPFLQNMHLKEMVGHTPLQVVAGVLVGAAVGFLYPLA</sequence>
<evidence type="ECO:0000256" key="1">
    <source>
        <dbReference type="SAM" id="Phobius"/>
    </source>
</evidence>
<comment type="caution">
    <text evidence="2">The sequence shown here is derived from an EMBL/GenBank/DDBJ whole genome shotgun (WGS) entry which is preliminary data.</text>
</comment>
<dbReference type="PANTHER" id="PTHR31446">
    <property type="entry name" value="ACID PHOSPHATASE/VANADIUM-DEPENDENT HALOPEROXIDASE-RELATED PROTEIN"/>
    <property type="match status" value="1"/>
</dbReference>
<gene>
    <name evidence="2" type="ORF">CGS46_11210</name>
</gene>
<dbReference type="AlphaFoldDB" id="A0A2A6Z992"/>
<dbReference type="Proteomes" id="UP000220752">
    <property type="component" value="Unassembled WGS sequence"/>
</dbReference>
<evidence type="ECO:0000313" key="3">
    <source>
        <dbReference type="Proteomes" id="UP000220752"/>
    </source>
</evidence>
<dbReference type="InterPro" id="IPR003832">
    <property type="entry name" value="DUF212"/>
</dbReference>
<keyword evidence="3" id="KW-1185">Reference proteome</keyword>
<feature type="transmembrane region" description="Helical" evidence="1">
    <location>
        <begin position="135"/>
        <end position="154"/>
    </location>
</feature>
<evidence type="ECO:0000313" key="2">
    <source>
        <dbReference type="EMBL" id="PDX57931.1"/>
    </source>
</evidence>